<evidence type="ECO:0000313" key="10">
    <source>
        <dbReference type="Proteomes" id="UP000515202"/>
    </source>
</evidence>
<evidence type="ECO:0000256" key="9">
    <source>
        <dbReference type="ARBA" id="ARBA00045321"/>
    </source>
</evidence>
<keyword evidence="5" id="KW-0970">Cilium biogenesis/degradation</keyword>
<evidence type="ECO:0000256" key="7">
    <source>
        <dbReference type="ARBA" id="ARBA00023212"/>
    </source>
</evidence>
<dbReference type="RefSeq" id="XP_023390594.1">
    <property type="nucleotide sequence ID" value="XM_023534826.1"/>
</dbReference>
<reference evidence="11" key="1">
    <citation type="submission" date="2025-08" db="UniProtKB">
        <authorList>
            <consortium name="RefSeq"/>
        </authorList>
    </citation>
    <scope>IDENTIFICATION</scope>
    <source>
        <tissue evidence="11">Kidney</tissue>
    </source>
</reference>
<dbReference type="GO" id="GO:0007288">
    <property type="term" value="P:sperm axoneme assembly"/>
    <property type="evidence" value="ECO:0007669"/>
    <property type="project" value="TreeGrafter"/>
</dbReference>
<keyword evidence="10" id="KW-1185">Reference proteome</keyword>
<proteinExistence type="inferred from homology"/>
<dbReference type="Proteomes" id="UP000515202">
    <property type="component" value="Unplaced"/>
</dbReference>
<organism evidence="10 11">
    <name type="scientific">Pteropus vampyrus</name>
    <name type="common">Large flying fox</name>
    <dbReference type="NCBI Taxonomy" id="132908"/>
    <lineage>
        <taxon>Eukaryota</taxon>
        <taxon>Metazoa</taxon>
        <taxon>Chordata</taxon>
        <taxon>Craniata</taxon>
        <taxon>Vertebrata</taxon>
        <taxon>Euteleostomi</taxon>
        <taxon>Mammalia</taxon>
        <taxon>Eutheria</taxon>
        <taxon>Laurasiatheria</taxon>
        <taxon>Chiroptera</taxon>
        <taxon>Yinpterochiroptera</taxon>
        <taxon>Pteropodoidea</taxon>
        <taxon>Pteropodidae</taxon>
        <taxon>Pteropodinae</taxon>
        <taxon>Pteropus</taxon>
    </lineage>
</organism>
<comment type="function">
    <text evidence="9">Essential for sperm motility and is involved in the regulation of the beating frequency of motile cilia on the epithelial cells of the respiratory tract. Required for the establishment of radial spokes in sperm flagella.</text>
</comment>
<evidence type="ECO:0000256" key="1">
    <source>
        <dbReference type="ARBA" id="ARBA00004430"/>
    </source>
</evidence>
<keyword evidence="4" id="KW-0963">Cytoplasm</keyword>
<sequence length="595" mass="67958">MPPTQAESVIKNIIREIGQECAAHGDIVSETLVAFMVKAVVLDPSNGFNMDRTLIKSDVQKLVKLCVSRLLDSKNPSLDTIKMQVYFDMNYTSREEFLEEHHRVLESRLSSVSREITDNRACAREELESLYRKVVSYVLLRSGLGSPTDIKIVREATAALQSVFPQAELGTFLTLSKKDKEHQLKELSMIVTGIRLFNRDCGKGGEGIDDLPAIIHEAIPAITQHIDSQLQIAQDQAYRYTAILEKVTKNPLMSMELQPYMLKEALYNVRQYEIFLQIILSDIITCAQEVEMMTKQLGAQLEQLKMIVKSKTAVPTSQVFPIFISLSNLWTSFQDESVLISVLSSLTAHLERFLGTHEVLFPEKVIQDLLEEVTVKTDVCRIKEHMEDKVHLVDFRKQEWLFPETTANFDKLLIQYRGFCPYTFATTDGLLLPENPENYIDIIKEKAKKNAELIQLLELHQQFETLIPYSQMKDVDKHYIKPITKSETSTQTDTHILPPTIVRSYEWNEWELRRKAIKLANLHHKVTHSVQTNLSHMRRENSSQVYPAKDVGTQSLREGSTRVPRPQIYIAGLRGGQTKVTKGVKVNLTRAVDET</sequence>
<dbReference type="PANTHER" id="PTHR21442">
    <property type="entry name" value="CILIA- AND FLAGELLA-ASSOCIATED PROTEIN 206"/>
    <property type="match status" value="1"/>
</dbReference>
<accession>A0A6P6CT54</accession>
<evidence type="ECO:0000256" key="5">
    <source>
        <dbReference type="ARBA" id="ARBA00022794"/>
    </source>
</evidence>
<comment type="subcellular location">
    <subcellularLocation>
        <location evidence="1">Cytoplasm</location>
        <location evidence="1">Cytoskeleton</location>
        <location evidence="1">Cilium axoneme</location>
    </subcellularLocation>
</comment>
<evidence type="ECO:0000256" key="8">
    <source>
        <dbReference type="ARBA" id="ARBA00023273"/>
    </source>
</evidence>
<dbReference type="GO" id="GO:0005930">
    <property type="term" value="C:axoneme"/>
    <property type="evidence" value="ECO:0007669"/>
    <property type="project" value="UniProtKB-SubCell"/>
</dbReference>
<dbReference type="GO" id="GO:1901317">
    <property type="term" value="P:regulation of flagellated sperm motility"/>
    <property type="evidence" value="ECO:0007669"/>
    <property type="project" value="TreeGrafter"/>
</dbReference>
<name>A0A6P6CT54_PTEVA</name>
<dbReference type="Pfam" id="PF12018">
    <property type="entry name" value="FAP206"/>
    <property type="match status" value="1"/>
</dbReference>
<keyword evidence="8" id="KW-0966">Cell projection</keyword>
<keyword evidence="6" id="KW-0969">Cilium</keyword>
<comment type="similarity">
    <text evidence="2">Belongs to the CFAP206 family.</text>
</comment>
<dbReference type="AlphaFoldDB" id="A0A6P6CT54"/>
<dbReference type="GeneID" id="105296991"/>
<dbReference type="CTD" id="154313"/>
<evidence type="ECO:0000313" key="11">
    <source>
        <dbReference type="RefSeq" id="XP_023390594.1"/>
    </source>
</evidence>
<evidence type="ECO:0000256" key="2">
    <source>
        <dbReference type="ARBA" id="ARBA00010500"/>
    </source>
</evidence>
<evidence type="ECO:0000256" key="3">
    <source>
        <dbReference type="ARBA" id="ARBA00021602"/>
    </source>
</evidence>
<gene>
    <name evidence="11" type="primary">CFAP206</name>
</gene>
<protein>
    <recommendedName>
        <fullName evidence="3">Cilia- and flagella-associated protein 206</fullName>
    </recommendedName>
</protein>
<evidence type="ECO:0000256" key="4">
    <source>
        <dbReference type="ARBA" id="ARBA00022490"/>
    </source>
</evidence>
<dbReference type="GO" id="GO:0036064">
    <property type="term" value="C:ciliary basal body"/>
    <property type="evidence" value="ECO:0007669"/>
    <property type="project" value="TreeGrafter"/>
</dbReference>
<dbReference type="GO" id="GO:0003356">
    <property type="term" value="P:regulation of cilium beat frequency"/>
    <property type="evidence" value="ECO:0007669"/>
    <property type="project" value="TreeGrafter"/>
</dbReference>
<dbReference type="PANTHER" id="PTHR21442:SF0">
    <property type="entry name" value="CILIA- AND FLAGELLA-ASSOCIATED PROTEIN 206"/>
    <property type="match status" value="1"/>
</dbReference>
<evidence type="ECO:0000256" key="6">
    <source>
        <dbReference type="ARBA" id="ARBA00023069"/>
    </source>
</evidence>
<keyword evidence="7" id="KW-0206">Cytoskeleton</keyword>
<keyword evidence="11" id="KW-0282">Flagellum</keyword>
<dbReference type="InterPro" id="IPR021897">
    <property type="entry name" value="FAP206"/>
</dbReference>